<feature type="transmembrane region" description="Helical" evidence="1">
    <location>
        <begin position="47"/>
        <end position="65"/>
    </location>
</feature>
<feature type="transmembrane region" description="Helical" evidence="1">
    <location>
        <begin position="113"/>
        <end position="134"/>
    </location>
</feature>
<accession>A0A8B6HCP8</accession>
<feature type="chain" id="PRO_5032787923" evidence="2">
    <location>
        <begin position="22"/>
        <end position="204"/>
    </location>
</feature>
<keyword evidence="1" id="KW-1133">Transmembrane helix</keyword>
<comment type="caution">
    <text evidence="3">The sequence shown here is derived from an EMBL/GenBank/DDBJ whole genome shotgun (WGS) entry which is preliminary data.</text>
</comment>
<dbReference type="InterPro" id="IPR049352">
    <property type="entry name" value="Rost"/>
</dbReference>
<dbReference type="AlphaFoldDB" id="A0A8B6HCP8"/>
<gene>
    <name evidence="3" type="ORF">MGAL_10B036352</name>
</gene>
<keyword evidence="1" id="KW-0472">Membrane</keyword>
<dbReference type="OrthoDB" id="419711at2759"/>
<evidence type="ECO:0000256" key="2">
    <source>
        <dbReference type="SAM" id="SignalP"/>
    </source>
</evidence>
<evidence type="ECO:0000313" key="4">
    <source>
        <dbReference type="Proteomes" id="UP000596742"/>
    </source>
</evidence>
<dbReference type="PANTHER" id="PTHR12242:SF1">
    <property type="entry name" value="MYND-TYPE DOMAIN-CONTAINING PROTEIN"/>
    <property type="match status" value="1"/>
</dbReference>
<protein>
    <submittedName>
        <fullName evidence="3">Uncharacterized protein</fullName>
    </submittedName>
</protein>
<feature type="signal peptide" evidence="2">
    <location>
        <begin position="1"/>
        <end position="21"/>
    </location>
</feature>
<dbReference type="Pfam" id="PF21534">
    <property type="entry name" value="Rost"/>
    <property type="match status" value="1"/>
</dbReference>
<keyword evidence="2" id="KW-0732">Signal</keyword>
<dbReference type="Proteomes" id="UP000596742">
    <property type="component" value="Unassembled WGS sequence"/>
</dbReference>
<dbReference type="PANTHER" id="PTHR12242">
    <property type="entry name" value="OS02G0130600 PROTEIN-RELATED"/>
    <property type="match status" value="1"/>
</dbReference>
<dbReference type="GO" id="GO:0016020">
    <property type="term" value="C:membrane"/>
    <property type="evidence" value="ECO:0007669"/>
    <property type="project" value="TreeGrafter"/>
</dbReference>
<reference evidence="3" key="1">
    <citation type="submission" date="2018-11" db="EMBL/GenBank/DDBJ databases">
        <authorList>
            <person name="Alioto T."/>
            <person name="Alioto T."/>
        </authorList>
    </citation>
    <scope>NUCLEOTIDE SEQUENCE</scope>
</reference>
<organism evidence="3 4">
    <name type="scientific">Mytilus galloprovincialis</name>
    <name type="common">Mediterranean mussel</name>
    <dbReference type="NCBI Taxonomy" id="29158"/>
    <lineage>
        <taxon>Eukaryota</taxon>
        <taxon>Metazoa</taxon>
        <taxon>Spiralia</taxon>
        <taxon>Lophotrochozoa</taxon>
        <taxon>Mollusca</taxon>
        <taxon>Bivalvia</taxon>
        <taxon>Autobranchia</taxon>
        <taxon>Pteriomorphia</taxon>
        <taxon>Mytilida</taxon>
        <taxon>Mytiloidea</taxon>
        <taxon>Mytilidae</taxon>
        <taxon>Mytilinae</taxon>
        <taxon>Mytilus</taxon>
    </lineage>
</organism>
<sequence length="204" mass="22825">MKMPWYLKLSWVLLNTSHTAAFCITPGYYLAAGLSDEMELSLTPSGIEFHAINSAYVVLNMFVCAKEIRLPHVTYTMIFGAIYAMFSLIYQLGFKNDPIYPPLDWEETVMTSVKVTLGIVVGVPFMNMFIFGLYKLRICCRDCFEMCCKGNNCFHESKLCCGGSRKCCMGSKVADISNTNRNGGRNSTNTTRTNLSMVSAVEDV</sequence>
<keyword evidence="1" id="KW-0812">Transmembrane</keyword>
<feature type="transmembrane region" description="Helical" evidence="1">
    <location>
        <begin position="72"/>
        <end position="93"/>
    </location>
</feature>
<evidence type="ECO:0000313" key="3">
    <source>
        <dbReference type="EMBL" id="VDI76904.1"/>
    </source>
</evidence>
<evidence type="ECO:0000256" key="1">
    <source>
        <dbReference type="SAM" id="Phobius"/>
    </source>
</evidence>
<keyword evidence="4" id="KW-1185">Reference proteome</keyword>
<proteinExistence type="predicted"/>
<name>A0A8B6HCP8_MYTGA</name>
<dbReference type="EMBL" id="UYJE01009795">
    <property type="protein sequence ID" value="VDI76904.1"/>
    <property type="molecule type" value="Genomic_DNA"/>
</dbReference>